<evidence type="ECO:0000256" key="1">
    <source>
        <dbReference type="SAM" id="SignalP"/>
    </source>
</evidence>
<evidence type="ECO:0008006" key="4">
    <source>
        <dbReference type="Google" id="ProtNLM"/>
    </source>
</evidence>
<evidence type="ECO:0000313" key="2">
    <source>
        <dbReference type="EMBL" id="MXO47437.1"/>
    </source>
</evidence>
<keyword evidence="3" id="KW-1185">Reference proteome</keyword>
<organism evidence="2 3">
    <name type="scientific">Qipengyuania vulgaris</name>
    <dbReference type="NCBI Taxonomy" id="291985"/>
    <lineage>
        <taxon>Bacteria</taxon>
        <taxon>Pseudomonadati</taxon>
        <taxon>Pseudomonadota</taxon>
        <taxon>Alphaproteobacteria</taxon>
        <taxon>Sphingomonadales</taxon>
        <taxon>Erythrobacteraceae</taxon>
        <taxon>Qipengyuania</taxon>
    </lineage>
</organism>
<reference evidence="2 3" key="1">
    <citation type="submission" date="2019-12" db="EMBL/GenBank/DDBJ databases">
        <title>Genomic-based taxomic classification of the family Erythrobacteraceae.</title>
        <authorList>
            <person name="Xu L."/>
        </authorList>
    </citation>
    <scope>NUCLEOTIDE SEQUENCE [LARGE SCALE GENOMIC DNA]</scope>
    <source>
        <strain evidence="2 3">DSM 17792</strain>
    </source>
</reference>
<dbReference type="AlphaFoldDB" id="A0A844XQB0"/>
<evidence type="ECO:0000313" key="3">
    <source>
        <dbReference type="Proteomes" id="UP000448199"/>
    </source>
</evidence>
<dbReference type="PROSITE" id="PS51257">
    <property type="entry name" value="PROKAR_LIPOPROTEIN"/>
    <property type="match status" value="1"/>
</dbReference>
<dbReference type="Proteomes" id="UP000448199">
    <property type="component" value="Unassembled WGS sequence"/>
</dbReference>
<gene>
    <name evidence="2" type="ORF">GRI69_04100</name>
</gene>
<accession>A0A844XQB0</accession>
<dbReference type="RefSeq" id="WP_202391801.1">
    <property type="nucleotide sequence ID" value="NZ_WTYC01000001.1"/>
</dbReference>
<comment type="caution">
    <text evidence="2">The sequence shown here is derived from an EMBL/GenBank/DDBJ whole genome shotgun (WGS) entry which is preliminary data.</text>
</comment>
<keyword evidence="1" id="KW-0732">Signal</keyword>
<name>A0A844XQB0_9SPHN</name>
<dbReference type="EMBL" id="WTYC01000001">
    <property type="protein sequence ID" value="MXO47437.1"/>
    <property type="molecule type" value="Genomic_DNA"/>
</dbReference>
<feature type="chain" id="PRO_5032892090" description="Lipocalin-like domain-containing protein" evidence="1">
    <location>
        <begin position="19"/>
        <end position="159"/>
    </location>
</feature>
<proteinExistence type="predicted"/>
<sequence>MRTLLTLSLSALALAACAENVEEQPEPDASETIMPVEPDGGIGDGATPPADMVDGDIPAGFHGRWGLVPADCTSDRGDAKGLINIDAEGIQFYESRGVVGTVETSEPGQFRATYDFTGEGMEWTRDMELSVSEDGTQLVRSEYGEDALAEPLTYTKCPA</sequence>
<feature type="signal peptide" evidence="1">
    <location>
        <begin position="1"/>
        <end position="18"/>
    </location>
</feature>
<protein>
    <recommendedName>
        <fullName evidence="4">Lipocalin-like domain-containing protein</fullName>
    </recommendedName>
</protein>